<sequence length="501" mass="55438">MKRLTYGTCVFDSDFGFILNCNFKKSSLFRVRNLGGVKAHFGLGFSVGDELGFAESLGNVEGNKRRSLNERQTINTIGVLPASQQPATQRVIQQNKPQAWTARPPPVIYQKTNRLGMTEAVSLPLGVPPFRPVPKTYSALSTQPPATSAQNTFNKKVMQQQRPMQIQLANVTYVKPIRVQPSVVQTIPKPSSEKAATQYEIPAFQAMPQSVAKISTGQIVPLDTKRDVTANAIYPSNYVKREDTNQPAVDDPSRFIAAQPFTSPLKIPKVDLMGHTVEELAAAANVSVEAIQKAIQLKQQQLLAEQQAALYKQQIEMMKSLATTTAMPTRPSTTATTTTTIRPITKKYPIAGGNKVMNAPKEYYPAGYEKNFDDNFMSKVDLPPTSFHCGDQKHFPGLYGDMDLGCMVFHVCALTDDGLIMKSFLCPESTLFDQTILKCNWWFYVDCKNSKSLYDSNLPVSKSYQLMKALTFFSNYKNGGNAHDGVDVEALKNSVKSNETA</sequence>
<dbReference type="InterPro" id="IPR036508">
    <property type="entry name" value="Chitin-bd_dom_sf"/>
</dbReference>
<dbReference type="PANTHER" id="PTHR22933:SF32">
    <property type="entry name" value="MIND THE GAP, ISOFORM E"/>
    <property type="match status" value="1"/>
</dbReference>
<dbReference type="Gene3D" id="2.170.140.10">
    <property type="entry name" value="Chitin binding domain"/>
    <property type="match status" value="1"/>
</dbReference>
<dbReference type="InterPro" id="IPR002557">
    <property type="entry name" value="Chitin-bd_dom"/>
</dbReference>
<accession>A0A9Q0RY52</accession>
<dbReference type="OrthoDB" id="6505219at2759"/>
<proteinExistence type="predicted"/>
<evidence type="ECO:0000313" key="3">
    <source>
        <dbReference type="Proteomes" id="UP001151699"/>
    </source>
</evidence>
<dbReference type="SUPFAM" id="SSF57625">
    <property type="entry name" value="Invertebrate chitin-binding proteins"/>
    <property type="match status" value="1"/>
</dbReference>
<reference evidence="2" key="1">
    <citation type="submission" date="2022-07" db="EMBL/GenBank/DDBJ databases">
        <authorList>
            <person name="Trinca V."/>
            <person name="Uliana J.V.C."/>
            <person name="Torres T.T."/>
            <person name="Ward R.J."/>
            <person name="Monesi N."/>
        </authorList>
    </citation>
    <scope>NUCLEOTIDE SEQUENCE</scope>
    <source>
        <strain evidence="2">HSMRA1968</strain>
        <tissue evidence="2">Whole embryos</tissue>
    </source>
</reference>
<dbReference type="Proteomes" id="UP001151699">
    <property type="component" value="Chromosome C"/>
</dbReference>
<organism evidence="2 3">
    <name type="scientific">Pseudolycoriella hygida</name>
    <dbReference type="NCBI Taxonomy" id="35572"/>
    <lineage>
        <taxon>Eukaryota</taxon>
        <taxon>Metazoa</taxon>
        <taxon>Ecdysozoa</taxon>
        <taxon>Arthropoda</taxon>
        <taxon>Hexapoda</taxon>
        <taxon>Insecta</taxon>
        <taxon>Pterygota</taxon>
        <taxon>Neoptera</taxon>
        <taxon>Endopterygota</taxon>
        <taxon>Diptera</taxon>
        <taxon>Nematocera</taxon>
        <taxon>Sciaroidea</taxon>
        <taxon>Sciaridae</taxon>
        <taxon>Pseudolycoriella</taxon>
    </lineage>
</organism>
<name>A0A9Q0RY52_9DIPT</name>
<evidence type="ECO:0000259" key="1">
    <source>
        <dbReference type="PROSITE" id="PS50940"/>
    </source>
</evidence>
<dbReference type="GO" id="GO:0005576">
    <property type="term" value="C:extracellular region"/>
    <property type="evidence" value="ECO:0007669"/>
    <property type="project" value="InterPro"/>
</dbReference>
<dbReference type="PANTHER" id="PTHR22933">
    <property type="entry name" value="FI18007P1-RELATED"/>
    <property type="match status" value="1"/>
</dbReference>
<keyword evidence="3" id="KW-1185">Reference proteome</keyword>
<dbReference type="EMBL" id="WJQU01000004">
    <property type="protein sequence ID" value="KAJ6636578.1"/>
    <property type="molecule type" value="Genomic_DNA"/>
</dbReference>
<gene>
    <name evidence="2" type="ORF">Bhyg_15169</name>
</gene>
<evidence type="ECO:0000313" key="2">
    <source>
        <dbReference type="EMBL" id="KAJ6636578.1"/>
    </source>
</evidence>
<comment type="caution">
    <text evidence="2">The sequence shown here is derived from an EMBL/GenBank/DDBJ whole genome shotgun (WGS) entry which is preliminary data.</text>
</comment>
<protein>
    <recommendedName>
        <fullName evidence="1">Chitin-binding type-2 domain-containing protein</fullName>
    </recommendedName>
</protein>
<dbReference type="GO" id="GO:0008061">
    <property type="term" value="F:chitin binding"/>
    <property type="evidence" value="ECO:0007669"/>
    <property type="project" value="InterPro"/>
</dbReference>
<feature type="domain" description="Chitin-binding type-2" evidence="1">
    <location>
        <begin position="386"/>
        <end position="449"/>
    </location>
</feature>
<dbReference type="AlphaFoldDB" id="A0A9Q0RY52"/>
<dbReference type="Pfam" id="PF01607">
    <property type="entry name" value="CBM_14"/>
    <property type="match status" value="1"/>
</dbReference>
<dbReference type="PROSITE" id="PS50940">
    <property type="entry name" value="CHIT_BIND_II"/>
    <property type="match status" value="1"/>
</dbReference>
<dbReference type="InterPro" id="IPR052976">
    <property type="entry name" value="Scoloptoxin-like"/>
</dbReference>